<feature type="domain" description="Calcineurin-like phosphoesterase" evidence="1">
    <location>
        <begin position="29"/>
        <end position="207"/>
    </location>
</feature>
<dbReference type="SMART" id="SM00564">
    <property type="entry name" value="PQQ"/>
    <property type="match status" value="6"/>
</dbReference>
<dbReference type="InterPro" id="IPR015943">
    <property type="entry name" value="WD40/YVTN_repeat-like_dom_sf"/>
</dbReference>
<name>A0A212JXE9_9BACT</name>
<dbReference type="PANTHER" id="PTHR34512:SF30">
    <property type="entry name" value="OUTER MEMBRANE PROTEIN ASSEMBLY FACTOR BAMB"/>
    <property type="match status" value="1"/>
</dbReference>
<dbReference type="RefSeq" id="WP_296942812.1">
    <property type="nucleotide sequence ID" value="NZ_LT599032.1"/>
</dbReference>
<evidence type="ECO:0008006" key="4">
    <source>
        <dbReference type="Google" id="ProtNLM"/>
    </source>
</evidence>
<dbReference type="EMBL" id="FLUM01000003">
    <property type="protein sequence ID" value="SBW04073.1"/>
    <property type="molecule type" value="Genomic_DNA"/>
</dbReference>
<evidence type="ECO:0000259" key="2">
    <source>
        <dbReference type="Pfam" id="PF13360"/>
    </source>
</evidence>
<dbReference type="AlphaFoldDB" id="A0A212JXE9"/>
<feature type="domain" description="Pyrrolo-quinoline quinone repeat" evidence="2">
    <location>
        <begin position="488"/>
        <end position="538"/>
    </location>
</feature>
<dbReference type="InterPro" id="IPR002372">
    <property type="entry name" value="PQQ_rpt_dom"/>
</dbReference>
<dbReference type="Pfam" id="PF13360">
    <property type="entry name" value="PQQ_2"/>
    <property type="match status" value="2"/>
</dbReference>
<dbReference type="SUPFAM" id="SSF50998">
    <property type="entry name" value="Quinoprotein alcohol dehydrogenase-like"/>
    <property type="match status" value="1"/>
</dbReference>
<dbReference type="Gene3D" id="2.130.10.10">
    <property type="entry name" value="YVTN repeat-like/Quinoprotein amine dehydrogenase"/>
    <property type="match status" value="1"/>
</dbReference>
<proteinExistence type="predicted"/>
<dbReference type="Gene3D" id="3.60.21.10">
    <property type="match status" value="1"/>
</dbReference>
<dbReference type="InterPro" id="IPR004843">
    <property type="entry name" value="Calcineurin-like_PHP"/>
</dbReference>
<dbReference type="InterPro" id="IPR029052">
    <property type="entry name" value="Metallo-depent_PP-like"/>
</dbReference>
<accession>A0A212JXE9</accession>
<feature type="domain" description="Pyrrolo-quinoline quinone repeat" evidence="2">
    <location>
        <begin position="345"/>
        <end position="456"/>
    </location>
</feature>
<dbReference type="SUPFAM" id="SSF56300">
    <property type="entry name" value="Metallo-dependent phosphatases"/>
    <property type="match status" value="1"/>
</dbReference>
<sequence>MNISAHIVKKYITFSLLLLISIVFRGQDFRFAVVTDIHLNRNNPLPEEDLINTVNDINTNKDIRFVLVTGDISESGDYQSLRKAKDILDRLNVKYYAISGNHETKWSESGATDFGHIFGSERFDFEYGGIRFFGFNTGPIIRMMDGHIAPQDISWLKQELAAMPSGQPVILVTHYPLLDSDVDNWCDLTNAVRSYNIKSFIGGHYHSNRLFSYDGIPAFICRSNLRDKQDNIGGYSIFNVTSDSIIVYERKIKQEPVRWGAYSLTKEYYTADNKTCSGHDLSVNNEYPQVKEIWTTSNGSAFYTSPVISGDKVYAGDDSGIFSCYSVKDGTKDWSFTSVNRIVGTAAVNKDVVVFGSADKNIYCLDAKKGILRWKYSVDKAVLGSAGIDNGIVYIGASDNTFRAIDIKTGKLAWEFPEVKGYIETRPLIYKDKIFFGAWDETMYALDKHTGRLLWKWAEGRKGILYSPAAVWPVAAHDKVFFTAPDRVMTAVDANTGETIWRMSDWKVRETIGLSEDKERLYSKTMQDSVVCYSATSSKPQQIWATNVGYGYDHAPSMPVEKDGVVFGSTKNGIIFAIEGKTSKLLWKHKIGNSIINTVYPLNGKECIYTSGEGLLGLLRYEK</sequence>
<dbReference type="PANTHER" id="PTHR34512">
    <property type="entry name" value="CELL SURFACE PROTEIN"/>
    <property type="match status" value="1"/>
</dbReference>
<organism evidence="3">
    <name type="scientific">uncultured Dysgonomonas sp</name>
    <dbReference type="NCBI Taxonomy" id="206096"/>
    <lineage>
        <taxon>Bacteria</taxon>
        <taxon>Pseudomonadati</taxon>
        <taxon>Bacteroidota</taxon>
        <taxon>Bacteroidia</taxon>
        <taxon>Bacteroidales</taxon>
        <taxon>Dysgonomonadaceae</taxon>
        <taxon>Dysgonomonas</taxon>
        <taxon>environmental samples</taxon>
    </lineage>
</organism>
<protein>
    <recommendedName>
        <fullName evidence="4">Calcineurin-like phosphoesterase domain-containing protein</fullName>
    </recommendedName>
</protein>
<evidence type="ECO:0000259" key="1">
    <source>
        <dbReference type="Pfam" id="PF00149"/>
    </source>
</evidence>
<evidence type="ECO:0000313" key="3">
    <source>
        <dbReference type="EMBL" id="SBW04073.1"/>
    </source>
</evidence>
<dbReference type="Pfam" id="PF00149">
    <property type="entry name" value="Metallophos"/>
    <property type="match status" value="1"/>
</dbReference>
<gene>
    <name evidence="3" type="ORF">KL86DYS1_30743</name>
</gene>
<dbReference type="InterPro" id="IPR011047">
    <property type="entry name" value="Quinoprotein_ADH-like_sf"/>
</dbReference>
<dbReference type="InterPro" id="IPR018391">
    <property type="entry name" value="PQQ_b-propeller_rpt"/>
</dbReference>
<dbReference type="GO" id="GO:0016787">
    <property type="term" value="F:hydrolase activity"/>
    <property type="evidence" value="ECO:0007669"/>
    <property type="project" value="InterPro"/>
</dbReference>
<reference evidence="3" key="1">
    <citation type="submission" date="2016-04" db="EMBL/GenBank/DDBJ databases">
        <authorList>
            <person name="Evans L.H."/>
            <person name="Alamgir A."/>
            <person name="Owens N."/>
            <person name="Weber N.D."/>
            <person name="Virtaneva K."/>
            <person name="Barbian K."/>
            <person name="Babar A."/>
            <person name="Rosenke K."/>
        </authorList>
    </citation>
    <scope>NUCLEOTIDE SEQUENCE</scope>
    <source>
        <strain evidence="3">86-1</strain>
    </source>
</reference>